<dbReference type="Proteomes" id="UP000189796">
    <property type="component" value="Chromosome I"/>
</dbReference>
<feature type="compositionally biased region" description="Polar residues" evidence="1">
    <location>
        <begin position="166"/>
        <end position="176"/>
    </location>
</feature>
<reference evidence="2 3" key="1">
    <citation type="submission" date="2016-11" db="EMBL/GenBank/DDBJ databases">
        <authorList>
            <person name="Jaros S."/>
            <person name="Januszkiewicz K."/>
            <person name="Wedrychowicz H."/>
        </authorList>
    </citation>
    <scope>NUCLEOTIDE SEQUENCE [LARGE SCALE GENOMIC DNA]</scope>
    <source>
        <strain evidence="2 3">GAS138</strain>
    </source>
</reference>
<evidence type="ECO:0008006" key="4">
    <source>
        <dbReference type="Google" id="ProtNLM"/>
    </source>
</evidence>
<name>A0A1M5QHR1_9BRAD</name>
<feature type="compositionally biased region" description="Basic and acidic residues" evidence="1">
    <location>
        <begin position="180"/>
        <end position="198"/>
    </location>
</feature>
<organism evidence="2 3">
    <name type="scientific">Bradyrhizobium erythrophlei</name>
    <dbReference type="NCBI Taxonomy" id="1437360"/>
    <lineage>
        <taxon>Bacteria</taxon>
        <taxon>Pseudomonadati</taxon>
        <taxon>Pseudomonadota</taxon>
        <taxon>Alphaproteobacteria</taxon>
        <taxon>Hyphomicrobiales</taxon>
        <taxon>Nitrobacteraceae</taxon>
        <taxon>Bradyrhizobium</taxon>
    </lineage>
</organism>
<evidence type="ECO:0000256" key="1">
    <source>
        <dbReference type="SAM" id="MobiDB-lite"/>
    </source>
</evidence>
<accession>A0A1M5QHR1</accession>
<dbReference type="EMBL" id="LT670817">
    <property type="protein sequence ID" value="SHH13339.1"/>
    <property type="molecule type" value="Genomic_DNA"/>
</dbReference>
<feature type="compositionally biased region" description="Polar residues" evidence="1">
    <location>
        <begin position="128"/>
        <end position="137"/>
    </location>
</feature>
<feature type="region of interest" description="Disordered" evidence="1">
    <location>
        <begin position="128"/>
        <end position="198"/>
    </location>
</feature>
<protein>
    <recommendedName>
        <fullName evidence="4">Helix-turn-helix domain-containing protein</fullName>
    </recommendedName>
</protein>
<sequence>MAAATNALPEVGLVQPARRRRQFIDENATPLGALVWRTARQKAKLFDQWRVAIGKLFPSSARVLRVAWALEWLFGQEGFAYATDSYLSRKLGIPVNKIQAALQDLERAGGIIRASVFVQNKPQRRIWPSSQIVQRSPPSVGGRDTPHKDAQTTPRAGETEYLGKHSSFQKPRISSTAQAARREAESRDARARLRENQQ</sequence>
<gene>
    <name evidence="2" type="ORF">SAMN05443248_3807</name>
</gene>
<evidence type="ECO:0000313" key="3">
    <source>
        <dbReference type="Proteomes" id="UP000189796"/>
    </source>
</evidence>
<proteinExistence type="predicted"/>
<evidence type="ECO:0000313" key="2">
    <source>
        <dbReference type="EMBL" id="SHH13339.1"/>
    </source>
</evidence>
<dbReference type="AlphaFoldDB" id="A0A1M5QHR1"/>